<dbReference type="Proteomes" id="UP000237105">
    <property type="component" value="Unassembled WGS sequence"/>
</dbReference>
<dbReference type="AlphaFoldDB" id="A0A2P5CM15"/>
<evidence type="ECO:0000313" key="2">
    <source>
        <dbReference type="Proteomes" id="UP000237105"/>
    </source>
</evidence>
<proteinExistence type="predicted"/>
<protein>
    <submittedName>
        <fullName evidence="1">Uncharacterized protein</fullName>
    </submittedName>
</protein>
<keyword evidence="2" id="KW-1185">Reference proteome</keyword>
<evidence type="ECO:0000313" key="1">
    <source>
        <dbReference type="EMBL" id="PON62087.1"/>
    </source>
</evidence>
<reference evidence="2" key="1">
    <citation type="submission" date="2016-06" db="EMBL/GenBank/DDBJ databases">
        <title>Parallel loss of symbiosis genes in relatives of nitrogen-fixing non-legume Parasponia.</title>
        <authorList>
            <person name="Van Velzen R."/>
            <person name="Holmer R."/>
            <person name="Bu F."/>
            <person name="Rutten L."/>
            <person name="Van Zeijl A."/>
            <person name="Liu W."/>
            <person name="Santuari L."/>
            <person name="Cao Q."/>
            <person name="Sharma T."/>
            <person name="Shen D."/>
            <person name="Roswanjaya Y."/>
            <person name="Wardhani T."/>
            <person name="Kalhor M.S."/>
            <person name="Jansen J."/>
            <person name="Van den Hoogen J."/>
            <person name="Gungor B."/>
            <person name="Hartog M."/>
            <person name="Hontelez J."/>
            <person name="Verver J."/>
            <person name="Yang W.-C."/>
            <person name="Schijlen E."/>
            <person name="Repin R."/>
            <person name="Schilthuizen M."/>
            <person name="Schranz E."/>
            <person name="Heidstra R."/>
            <person name="Miyata K."/>
            <person name="Fedorova E."/>
            <person name="Kohlen W."/>
            <person name="Bisseling T."/>
            <person name="Smit S."/>
            <person name="Geurts R."/>
        </authorList>
    </citation>
    <scope>NUCLEOTIDE SEQUENCE [LARGE SCALE GENOMIC DNA]</scope>
    <source>
        <strain evidence="2">cv. WU1-14</strain>
    </source>
</reference>
<gene>
    <name evidence="1" type="ORF">PanWU01x14_140800</name>
</gene>
<comment type="caution">
    <text evidence="1">The sequence shown here is derived from an EMBL/GenBank/DDBJ whole genome shotgun (WGS) entry which is preliminary data.</text>
</comment>
<organism evidence="1 2">
    <name type="scientific">Parasponia andersonii</name>
    <name type="common">Sponia andersonii</name>
    <dbReference type="NCBI Taxonomy" id="3476"/>
    <lineage>
        <taxon>Eukaryota</taxon>
        <taxon>Viridiplantae</taxon>
        <taxon>Streptophyta</taxon>
        <taxon>Embryophyta</taxon>
        <taxon>Tracheophyta</taxon>
        <taxon>Spermatophyta</taxon>
        <taxon>Magnoliopsida</taxon>
        <taxon>eudicotyledons</taxon>
        <taxon>Gunneridae</taxon>
        <taxon>Pentapetalae</taxon>
        <taxon>rosids</taxon>
        <taxon>fabids</taxon>
        <taxon>Rosales</taxon>
        <taxon>Cannabaceae</taxon>
        <taxon>Parasponia</taxon>
    </lineage>
</organism>
<name>A0A2P5CM15_PARAD</name>
<accession>A0A2P5CM15</accession>
<sequence length="77" mass="8690">MNHDFYDLGIEKVGREKEKIGVKKAGAFTLFELGKLRSLLLEKFLVSNESMIPCLIRVLEVSFSVRKCGVNTETLSI</sequence>
<dbReference type="EMBL" id="JXTB01000116">
    <property type="protein sequence ID" value="PON62087.1"/>
    <property type="molecule type" value="Genomic_DNA"/>
</dbReference>